<name>A0ABD3TF72_9LAMI</name>
<keyword evidence="2" id="KW-1185">Reference proteome</keyword>
<protein>
    <submittedName>
        <fullName evidence="1">Uncharacterized protein</fullName>
    </submittedName>
</protein>
<reference evidence="1 2" key="1">
    <citation type="submission" date="2024-12" db="EMBL/GenBank/DDBJ databases">
        <title>The unique morphological basis and parallel evolutionary history of personate flowers in Penstemon.</title>
        <authorList>
            <person name="Depatie T.H."/>
            <person name="Wessinger C.A."/>
        </authorList>
    </citation>
    <scope>NUCLEOTIDE SEQUENCE [LARGE SCALE GENOMIC DNA]</scope>
    <source>
        <strain evidence="1">WTNN_2</strain>
        <tissue evidence="1">Leaf</tissue>
    </source>
</reference>
<dbReference type="Proteomes" id="UP001634393">
    <property type="component" value="Unassembled WGS sequence"/>
</dbReference>
<organism evidence="1 2">
    <name type="scientific">Penstemon smallii</name>
    <dbReference type="NCBI Taxonomy" id="265156"/>
    <lineage>
        <taxon>Eukaryota</taxon>
        <taxon>Viridiplantae</taxon>
        <taxon>Streptophyta</taxon>
        <taxon>Embryophyta</taxon>
        <taxon>Tracheophyta</taxon>
        <taxon>Spermatophyta</taxon>
        <taxon>Magnoliopsida</taxon>
        <taxon>eudicotyledons</taxon>
        <taxon>Gunneridae</taxon>
        <taxon>Pentapetalae</taxon>
        <taxon>asterids</taxon>
        <taxon>lamiids</taxon>
        <taxon>Lamiales</taxon>
        <taxon>Plantaginaceae</taxon>
        <taxon>Cheloneae</taxon>
        <taxon>Penstemon</taxon>
    </lineage>
</organism>
<gene>
    <name evidence="1" type="ORF">ACJIZ3_009754</name>
</gene>
<dbReference type="EMBL" id="JBJXBP010000004">
    <property type="protein sequence ID" value="KAL3835018.1"/>
    <property type="molecule type" value="Genomic_DNA"/>
</dbReference>
<evidence type="ECO:0000313" key="1">
    <source>
        <dbReference type="EMBL" id="KAL3835018.1"/>
    </source>
</evidence>
<comment type="caution">
    <text evidence="1">The sequence shown here is derived from an EMBL/GenBank/DDBJ whole genome shotgun (WGS) entry which is preliminary data.</text>
</comment>
<dbReference type="AntiFam" id="ANF00237">
    <property type="entry name" value="Shadow ORF (opposite ahcY)"/>
</dbReference>
<accession>A0ABD3TF72</accession>
<proteinExistence type="predicted"/>
<sequence length="338" mass="36957">MRRLVGTLNWNTNVISLLLGKLSKLSSKQNINLLLIFPGTPLFPQLKLCNNLTVHVDFIVKVADIANNGRGTALSDISIAAYNTNLSSNHYICGSHQAIGERMAASIQIYLAFSDRVIDINSWEKQSSIILHLIQPLDTSGSLLRNTNQSLLHLSVLLRVILQPIFNQTKHNLKFRVIRGSRVGQSTRLCILLLSLNTLMNQKSGITTIIHDQIGSTSRTPVEGTFGAPPVLLQCLSLPGEHSGAVAGDGGGGVVLGGENTGHFDFGQVQLETAEIGLGQVLDLVLPSGIWRGWWILRFGERLGCDLQLFKKLIFSAVTTPCYPFSNTVPRDVFNLQL</sequence>
<evidence type="ECO:0000313" key="2">
    <source>
        <dbReference type="Proteomes" id="UP001634393"/>
    </source>
</evidence>
<dbReference type="AlphaFoldDB" id="A0ABD3TF72"/>